<dbReference type="InterPro" id="IPR049280">
    <property type="entry name" value="DUF6852"/>
</dbReference>
<dbReference type="RefSeq" id="WP_099155646.1">
    <property type="nucleotide sequence ID" value="NZ_PDUD01000068.1"/>
</dbReference>
<evidence type="ECO:0000313" key="4">
    <source>
        <dbReference type="Proteomes" id="UP000223913"/>
    </source>
</evidence>
<feature type="domain" description="DUF6852" evidence="2">
    <location>
        <begin position="52"/>
        <end position="121"/>
    </location>
</feature>
<dbReference type="Gene3D" id="1.10.10.1650">
    <property type="match status" value="1"/>
</dbReference>
<dbReference type="Pfam" id="PF21186">
    <property type="entry name" value="DUF6852"/>
    <property type="match status" value="1"/>
</dbReference>
<organism evidence="3 4">
    <name type="scientific">Flavilitoribacter nigricans (strain ATCC 23147 / DSM 23189 / NBRC 102662 / NCIMB 1420 / SS-2)</name>
    <name type="common">Lewinella nigricans</name>
    <dbReference type="NCBI Taxonomy" id="1122177"/>
    <lineage>
        <taxon>Bacteria</taxon>
        <taxon>Pseudomonadati</taxon>
        <taxon>Bacteroidota</taxon>
        <taxon>Saprospiria</taxon>
        <taxon>Saprospirales</taxon>
        <taxon>Lewinellaceae</taxon>
        <taxon>Flavilitoribacter</taxon>
    </lineage>
</organism>
<dbReference type="EMBL" id="PDUD01000068">
    <property type="protein sequence ID" value="PHN00952.1"/>
    <property type="molecule type" value="Genomic_DNA"/>
</dbReference>
<dbReference type="InterPro" id="IPR041218">
    <property type="entry name" value="DUF5606"/>
</dbReference>
<dbReference type="Proteomes" id="UP000223913">
    <property type="component" value="Unassembled WGS sequence"/>
</dbReference>
<keyword evidence="4" id="KW-1185">Reference proteome</keyword>
<accession>A0A2D0MXF0</accession>
<comment type="caution">
    <text evidence="3">The sequence shown here is derived from an EMBL/GenBank/DDBJ whole genome shotgun (WGS) entry which is preliminary data.</text>
</comment>
<protein>
    <submittedName>
        <fullName evidence="3">Uncharacterized protein</fullName>
    </submittedName>
</protein>
<reference evidence="3 4" key="1">
    <citation type="submission" date="2017-10" db="EMBL/GenBank/DDBJ databases">
        <title>The draft genome sequence of Lewinella nigricans NBRC 102662.</title>
        <authorList>
            <person name="Wang K."/>
        </authorList>
    </citation>
    <scope>NUCLEOTIDE SEQUENCE [LARGE SCALE GENOMIC DNA]</scope>
    <source>
        <strain evidence="3 4">NBRC 102662</strain>
    </source>
</reference>
<dbReference type="AlphaFoldDB" id="A0A2D0MXF0"/>
<dbReference type="InterPro" id="IPR049281">
    <property type="entry name" value="BVU_3817-like_C_sf"/>
</dbReference>
<gene>
    <name evidence="3" type="ORF">CRP01_39630</name>
</gene>
<evidence type="ECO:0000259" key="1">
    <source>
        <dbReference type="Pfam" id="PF18347"/>
    </source>
</evidence>
<evidence type="ECO:0000313" key="3">
    <source>
        <dbReference type="EMBL" id="PHN00952.1"/>
    </source>
</evidence>
<dbReference type="OrthoDB" id="675198at2"/>
<proteinExistence type="predicted"/>
<dbReference type="InterPro" id="IPR049282">
    <property type="entry name" value="BVU_3817_N_sf"/>
</dbReference>
<dbReference type="Gene3D" id="2.30.30.730">
    <property type="match status" value="1"/>
</dbReference>
<sequence length="143" mass="16255">MKIENIMAVSGLPGLYRMAANRNNGLIIEDLSTGKKRFASSRKHQFTPLESIGIYTDDGDTAELRVVFRNMLDQLEDNPPVDTGAPTEELTEYFADILPNYDRDRVKVGDIKKVIKWFSFLQEQELLQDDDAASPTEVKDEEE</sequence>
<evidence type="ECO:0000259" key="2">
    <source>
        <dbReference type="Pfam" id="PF21186"/>
    </source>
</evidence>
<name>A0A2D0MXF0_FLAN2</name>
<dbReference type="Pfam" id="PF18347">
    <property type="entry name" value="DUF5606"/>
    <property type="match status" value="1"/>
</dbReference>
<feature type="domain" description="DUF5606" evidence="1">
    <location>
        <begin position="4"/>
        <end position="49"/>
    </location>
</feature>